<organism evidence="9 10">
    <name type="scientific">Anaerofilum hominis</name>
    <dbReference type="NCBI Taxonomy" id="2763016"/>
    <lineage>
        <taxon>Bacteria</taxon>
        <taxon>Bacillati</taxon>
        <taxon>Bacillota</taxon>
        <taxon>Clostridia</taxon>
        <taxon>Eubacteriales</taxon>
        <taxon>Oscillospiraceae</taxon>
        <taxon>Anaerofilum</taxon>
    </lineage>
</organism>
<dbReference type="EMBL" id="JACONZ010000001">
    <property type="protein sequence ID" value="MBC5580667.1"/>
    <property type="molecule type" value="Genomic_DNA"/>
</dbReference>
<keyword evidence="3" id="KW-1003">Cell membrane</keyword>
<evidence type="ECO:0000259" key="8">
    <source>
        <dbReference type="Pfam" id="PF09335"/>
    </source>
</evidence>
<keyword evidence="4 7" id="KW-0812">Transmembrane</keyword>
<feature type="transmembrane region" description="Helical" evidence="7">
    <location>
        <begin position="175"/>
        <end position="193"/>
    </location>
</feature>
<evidence type="ECO:0000313" key="9">
    <source>
        <dbReference type="EMBL" id="MBC5580667.1"/>
    </source>
</evidence>
<gene>
    <name evidence="9" type="ORF">H8S23_04025</name>
</gene>
<evidence type="ECO:0000256" key="1">
    <source>
        <dbReference type="ARBA" id="ARBA00004651"/>
    </source>
</evidence>
<dbReference type="PANTHER" id="PTHR42709">
    <property type="entry name" value="ALKALINE PHOSPHATASE LIKE PROTEIN"/>
    <property type="match status" value="1"/>
</dbReference>
<dbReference type="Proteomes" id="UP000659630">
    <property type="component" value="Unassembled WGS sequence"/>
</dbReference>
<evidence type="ECO:0000256" key="4">
    <source>
        <dbReference type="ARBA" id="ARBA00022692"/>
    </source>
</evidence>
<evidence type="ECO:0000256" key="3">
    <source>
        <dbReference type="ARBA" id="ARBA00022475"/>
    </source>
</evidence>
<comment type="subcellular location">
    <subcellularLocation>
        <location evidence="1">Cell membrane</location>
        <topology evidence="1">Multi-pass membrane protein</topology>
    </subcellularLocation>
</comment>
<feature type="transmembrane region" description="Helical" evidence="7">
    <location>
        <begin position="12"/>
        <end position="31"/>
    </location>
</feature>
<evidence type="ECO:0000256" key="5">
    <source>
        <dbReference type="ARBA" id="ARBA00022989"/>
    </source>
</evidence>
<dbReference type="Pfam" id="PF09335">
    <property type="entry name" value="VTT_dom"/>
    <property type="match status" value="1"/>
</dbReference>
<comment type="similarity">
    <text evidence="2">Belongs to the DedA family.</text>
</comment>
<dbReference type="RefSeq" id="WP_186887005.1">
    <property type="nucleotide sequence ID" value="NZ_JACONZ010000001.1"/>
</dbReference>
<proteinExistence type="inferred from homology"/>
<reference evidence="9" key="1">
    <citation type="submission" date="2020-08" db="EMBL/GenBank/DDBJ databases">
        <title>Genome public.</title>
        <authorList>
            <person name="Liu C."/>
            <person name="Sun Q."/>
        </authorList>
    </citation>
    <scope>NUCLEOTIDE SEQUENCE</scope>
    <source>
        <strain evidence="9">BX8</strain>
    </source>
</reference>
<name>A0A923IDY1_9FIRM</name>
<evidence type="ECO:0000256" key="6">
    <source>
        <dbReference type="ARBA" id="ARBA00023136"/>
    </source>
</evidence>
<dbReference type="GO" id="GO:0005886">
    <property type="term" value="C:plasma membrane"/>
    <property type="evidence" value="ECO:0007669"/>
    <property type="project" value="UniProtKB-SubCell"/>
</dbReference>
<dbReference type="AlphaFoldDB" id="A0A923IDY1"/>
<dbReference type="InterPro" id="IPR051311">
    <property type="entry name" value="DedA_domain"/>
</dbReference>
<evidence type="ECO:0000256" key="7">
    <source>
        <dbReference type="SAM" id="Phobius"/>
    </source>
</evidence>
<accession>A0A923IDY1</accession>
<evidence type="ECO:0000313" key="10">
    <source>
        <dbReference type="Proteomes" id="UP000659630"/>
    </source>
</evidence>
<feature type="domain" description="VTT" evidence="8">
    <location>
        <begin position="30"/>
        <end position="160"/>
    </location>
</feature>
<dbReference type="InterPro" id="IPR032816">
    <property type="entry name" value="VTT_dom"/>
</dbReference>
<comment type="caution">
    <text evidence="9">The sequence shown here is derived from an EMBL/GenBank/DDBJ whole genome shotgun (WGS) entry which is preliminary data.</text>
</comment>
<feature type="transmembrane region" description="Helical" evidence="7">
    <location>
        <begin position="140"/>
        <end position="163"/>
    </location>
</feature>
<keyword evidence="5 7" id="KW-1133">Transmembrane helix</keyword>
<keyword evidence="6 7" id="KW-0472">Membrane</keyword>
<evidence type="ECO:0000256" key="2">
    <source>
        <dbReference type="ARBA" id="ARBA00010792"/>
    </source>
</evidence>
<protein>
    <submittedName>
        <fullName evidence="9">DedA family protein</fullName>
    </submittedName>
</protein>
<dbReference type="PANTHER" id="PTHR42709:SF6">
    <property type="entry name" value="UNDECAPRENYL PHOSPHATE TRANSPORTER A"/>
    <property type="match status" value="1"/>
</dbReference>
<sequence length="221" mass="23948">MQDWILAAMTEYGALGVFALILLENVFPPIPSEVILTFGGFMTTKAGLTPLTVILAATAGSLAGALILYGAGTLLDRPRLLRLTKKYGRYLGFEAADLERSLDTYEKYQKKTIFLCRMVPILRSLISVPAGMARMAALPFLLLTAAGSLIWNTVLVLAGAALGDAWALLLPYLDTYGNLVIAVAILLAVLLGMRRHARRQALRRRAQAESADQKEQKKGAA</sequence>
<keyword evidence="10" id="KW-1185">Reference proteome</keyword>
<feature type="transmembrane region" description="Helical" evidence="7">
    <location>
        <begin position="51"/>
        <end position="75"/>
    </location>
</feature>